<keyword evidence="3" id="KW-1185">Reference proteome</keyword>
<name>A0A5N5VBU6_MYCPH</name>
<evidence type="ECO:0000313" key="3">
    <source>
        <dbReference type="Proteomes" id="UP000325690"/>
    </source>
</evidence>
<evidence type="ECO:0000256" key="1">
    <source>
        <dbReference type="SAM" id="SignalP"/>
    </source>
</evidence>
<reference evidence="2 3" key="1">
    <citation type="submission" date="2012-10" db="EMBL/GenBank/DDBJ databases">
        <title>The draft sequence of the Mycobacterium pheli genome.</title>
        <authorList>
            <person name="Pettersson B.M.F."/>
            <person name="Das S."/>
            <person name="Dasgupta S."/>
            <person name="Bhattacharya A."/>
            <person name="Kirsebom L.A."/>
        </authorList>
    </citation>
    <scope>NUCLEOTIDE SEQUENCE [LARGE SCALE GENOMIC DNA]</scope>
    <source>
        <strain evidence="2 3">CCUG 21000</strain>
    </source>
</reference>
<feature type="chain" id="PRO_5039261928" evidence="1">
    <location>
        <begin position="26"/>
        <end position="125"/>
    </location>
</feature>
<comment type="caution">
    <text evidence="2">The sequence shown here is derived from an EMBL/GenBank/DDBJ whole genome shotgun (WGS) entry which is preliminary data.</text>
</comment>
<protein>
    <submittedName>
        <fullName evidence="2">Uncharacterized protein</fullName>
    </submittedName>
</protein>
<organism evidence="2 3">
    <name type="scientific">Mycolicibacterium phlei DSM 43239 = CCUG 21000</name>
    <dbReference type="NCBI Taxonomy" id="1226750"/>
    <lineage>
        <taxon>Bacteria</taxon>
        <taxon>Bacillati</taxon>
        <taxon>Actinomycetota</taxon>
        <taxon>Actinomycetes</taxon>
        <taxon>Mycobacteriales</taxon>
        <taxon>Mycobacteriaceae</taxon>
        <taxon>Mycolicibacterium</taxon>
    </lineage>
</organism>
<dbReference type="RefSeq" id="WP_061483038.1">
    <property type="nucleotide sequence ID" value="NZ_ANBO01000042.1"/>
</dbReference>
<gene>
    <name evidence="2" type="ORF">MPHL21000_03175</name>
</gene>
<accession>A0A5N5VBU6</accession>
<dbReference type="AlphaFoldDB" id="A0A5N5VBU6"/>
<dbReference type="Proteomes" id="UP000325690">
    <property type="component" value="Unassembled WGS sequence"/>
</dbReference>
<sequence>MMKRALLAGVAGVVGALGATGLTLAAPASAEADCSPAITCVVRDQIGTFVGSIDPVANLGTFAASVDPVANLGTFADSVNPANQLDIFINGRMDSKGNRSGLGIKDQLNTFKNSVGNFLSGPRLP</sequence>
<evidence type="ECO:0000313" key="2">
    <source>
        <dbReference type="EMBL" id="KAB7759345.1"/>
    </source>
</evidence>
<feature type="signal peptide" evidence="1">
    <location>
        <begin position="1"/>
        <end position="25"/>
    </location>
</feature>
<keyword evidence="1" id="KW-0732">Signal</keyword>
<proteinExistence type="predicted"/>
<dbReference type="EMBL" id="ANBP01000002">
    <property type="protein sequence ID" value="KAB7759345.1"/>
    <property type="molecule type" value="Genomic_DNA"/>
</dbReference>